<dbReference type="OrthoDB" id="6262102at2"/>
<proteinExistence type="predicted"/>
<dbReference type="EMBL" id="VOLR01000024">
    <property type="protein sequence ID" value="TWX56153.1"/>
    <property type="molecule type" value="Genomic_DNA"/>
</dbReference>
<dbReference type="Pfam" id="PF07963">
    <property type="entry name" value="N_methyl"/>
    <property type="match status" value="1"/>
</dbReference>
<sequence length="173" mass="18932">MNSSKGFTLIELVIVIVIVILGILSAAALPKFISLSKDAKVAVLTQFSVSVKAANNLIFLKSKMPSYSTFPVTGRADLIDIDIDRNGVIDLNGVDLRLLHSYIDNHEIYKQIDVSEEFKLSGGKVFEEQGANLVFIGYDTNNNKVSDDNCYFRYTQAQSATVGPAYDIIADGC</sequence>
<dbReference type="Proteomes" id="UP000321525">
    <property type="component" value="Unassembled WGS sequence"/>
</dbReference>
<keyword evidence="1" id="KW-0812">Transmembrane</keyword>
<organism evidence="3 5">
    <name type="scientific">Colwellia hornerae</name>
    <dbReference type="NCBI Taxonomy" id="89402"/>
    <lineage>
        <taxon>Bacteria</taxon>
        <taxon>Pseudomonadati</taxon>
        <taxon>Pseudomonadota</taxon>
        <taxon>Gammaproteobacteria</taxon>
        <taxon>Alteromonadales</taxon>
        <taxon>Colwelliaceae</taxon>
        <taxon>Colwellia</taxon>
    </lineage>
</organism>
<evidence type="ECO:0000313" key="4">
    <source>
        <dbReference type="Proteomes" id="UP000321525"/>
    </source>
</evidence>
<keyword evidence="1" id="KW-0472">Membrane</keyword>
<evidence type="ECO:0000313" key="3">
    <source>
        <dbReference type="EMBL" id="TWX64997.1"/>
    </source>
</evidence>
<keyword evidence="1" id="KW-1133">Transmembrane helix</keyword>
<dbReference type="InterPro" id="IPR012902">
    <property type="entry name" value="N_methyl_site"/>
</dbReference>
<dbReference type="Proteomes" id="UP000321917">
    <property type="component" value="Unassembled WGS sequence"/>
</dbReference>
<dbReference type="SUPFAM" id="SSF54523">
    <property type="entry name" value="Pili subunits"/>
    <property type="match status" value="1"/>
</dbReference>
<dbReference type="InterPro" id="IPR045584">
    <property type="entry name" value="Pilin-like"/>
</dbReference>
<dbReference type="RefSeq" id="WP_146800341.1">
    <property type="nucleotide sequence ID" value="NZ_VOLP01000023.1"/>
</dbReference>
<feature type="transmembrane region" description="Helical" evidence="1">
    <location>
        <begin position="6"/>
        <end position="29"/>
    </location>
</feature>
<comment type="caution">
    <text evidence="3">The sequence shown here is derived from an EMBL/GenBank/DDBJ whole genome shotgun (WGS) entry which is preliminary data.</text>
</comment>
<reference evidence="3 5" key="1">
    <citation type="submission" date="2019-07" db="EMBL/GenBank/DDBJ databases">
        <title>Genomes of sea-ice associated Colwellia species.</title>
        <authorList>
            <person name="Bowman J.P."/>
        </authorList>
    </citation>
    <scope>NUCLEOTIDE SEQUENCE [LARGE SCALE GENOMIC DNA]</scope>
    <source>
        <strain evidence="2 4">ACAM 607</strain>
        <strain evidence="3 5">IC036</strain>
    </source>
</reference>
<keyword evidence="4" id="KW-1185">Reference proteome</keyword>
<evidence type="ECO:0000256" key="1">
    <source>
        <dbReference type="SAM" id="Phobius"/>
    </source>
</evidence>
<dbReference type="EMBL" id="VOLQ01000027">
    <property type="protein sequence ID" value="TWX64997.1"/>
    <property type="molecule type" value="Genomic_DNA"/>
</dbReference>
<dbReference type="AlphaFoldDB" id="A0A5C6Q8X7"/>
<accession>A0A5C6Q8X7</accession>
<protein>
    <submittedName>
        <fullName evidence="3">Pilus assembly protein PilD</fullName>
    </submittedName>
</protein>
<evidence type="ECO:0000313" key="5">
    <source>
        <dbReference type="Proteomes" id="UP000321917"/>
    </source>
</evidence>
<gene>
    <name evidence="2" type="ORF">ESZ26_15350</name>
    <name evidence="3" type="ORF">ESZ27_13425</name>
</gene>
<dbReference type="Gene3D" id="3.30.700.10">
    <property type="entry name" value="Glycoprotein, Type 4 Pilin"/>
    <property type="match status" value="1"/>
</dbReference>
<evidence type="ECO:0000313" key="2">
    <source>
        <dbReference type="EMBL" id="TWX56153.1"/>
    </source>
</evidence>
<dbReference type="PROSITE" id="PS00409">
    <property type="entry name" value="PROKAR_NTER_METHYL"/>
    <property type="match status" value="1"/>
</dbReference>
<name>A0A5C6Q8X7_9GAMM</name>